<gene>
    <name evidence="3" type="ORF">B0A70_14090</name>
    <name evidence="4" type="ORF">SAMN05421796_108104</name>
</gene>
<proteinExistence type="predicted"/>
<evidence type="ECO:0000313" key="3">
    <source>
        <dbReference type="EMBL" id="PQA90460.1"/>
    </source>
</evidence>
<dbReference type="Pfam" id="PF13229">
    <property type="entry name" value="Beta_helix"/>
    <property type="match status" value="1"/>
</dbReference>
<dbReference type="EMBL" id="MUGO01000024">
    <property type="protein sequence ID" value="PQA90460.1"/>
    <property type="molecule type" value="Genomic_DNA"/>
</dbReference>
<dbReference type="SMART" id="SM00710">
    <property type="entry name" value="PbH1"/>
    <property type="match status" value="5"/>
</dbReference>
<feature type="chain" id="PRO_5044563907" evidence="1">
    <location>
        <begin position="25"/>
        <end position="373"/>
    </location>
</feature>
<dbReference type="Gene3D" id="2.160.20.10">
    <property type="entry name" value="Single-stranded right-handed beta-helix, Pectin lyase-like"/>
    <property type="match status" value="1"/>
</dbReference>
<keyword evidence="1" id="KW-0732">Signal</keyword>
<evidence type="ECO:0000313" key="6">
    <source>
        <dbReference type="Proteomes" id="UP000238314"/>
    </source>
</evidence>
<protein>
    <submittedName>
        <fullName evidence="4">Right handed beta helix region</fullName>
    </submittedName>
</protein>
<dbReference type="Proteomes" id="UP000186246">
    <property type="component" value="Unassembled WGS sequence"/>
</dbReference>
<name>A0A1N7NL38_9FLAO</name>
<reference evidence="3 6" key="1">
    <citation type="submission" date="2016-11" db="EMBL/GenBank/DDBJ databases">
        <title>Whole genomes of Flavobacteriaceae.</title>
        <authorList>
            <person name="Stine C."/>
            <person name="Li C."/>
            <person name="Tadesse D."/>
        </authorList>
    </citation>
    <scope>NUCLEOTIDE SEQUENCE [LARGE SCALE GENOMIC DNA]</scope>
    <source>
        <strain evidence="3 6">DSM 21068</strain>
    </source>
</reference>
<dbReference type="InterPro" id="IPR011050">
    <property type="entry name" value="Pectin_lyase_fold/virulence"/>
</dbReference>
<reference evidence="4" key="3">
    <citation type="submission" date="2017-01" db="EMBL/GenBank/DDBJ databases">
        <authorList>
            <person name="Mah S.A."/>
            <person name="Swanson W.J."/>
            <person name="Moy G.W."/>
            <person name="Vacquier V.D."/>
        </authorList>
    </citation>
    <scope>NUCLEOTIDE SEQUENCE [LARGE SCALE GENOMIC DNA]</scope>
    <source>
        <strain evidence="4">DSM 21068</strain>
    </source>
</reference>
<reference evidence="5" key="2">
    <citation type="submission" date="2017-01" db="EMBL/GenBank/DDBJ databases">
        <authorList>
            <person name="Varghese N."/>
            <person name="Submissions S."/>
        </authorList>
    </citation>
    <scope>NUCLEOTIDE SEQUENCE [LARGE SCALE GENOMIC DNA]</scope>
    <source>
        <strain evidence="5">DSM 21068</strain>
    </source>
</reference>
<dbReference type="InterPro" id="IPR039448">
    <property type="entry name" value="Beta_helix"/>
</dbReference>
<organism evidence="4 5">
    <name type="scientific">Chryseobacterium piscicola</name>
    <dbReference type="NCBI Taxonomy" id="551459"/>
    <lineage>
        <taxon>Bacteria</taxon>
        <taxon>Pseudomonadati</taxon>
        <taxon>Bacteroidota</taxon>
        <taxon>Flavobacteriia</taxon>
        <taxon>Flavobacteriales</taxon>
        <taxon>Weeksellaceae</taxon>
        <taxon>Chryseobacterium group</taxon>
        <taxon>Chryseobacterium</taxon>
    </lineage>
</organism>
<evidence type="ECO:0000313" key="5">
    <source>
        <dbReference type="Proteomes" id="UP000186246"/>
    </source>
</evidence>
<dbReference type="AlphaFoldDB" id="A0A1N7NL38"/>
<dbReference type="RefSeq" id="WP_076452320.1">
    <property type="nucleotide sequence ID" value="NZ_FTOJ01000008.1"/>
</dbReference>
<accession>A0A1N7NL38</accession>
<keyword evidence="6" id="KW-1185">Reference proteome</keyword>
<evidence type="ECO:0000313" key="4">
    <source>
        <dbReference type="EMBL" id="SIS98928.1"/>
    </source>
</evidence>
<sequence length="373" mass="41697">MKIKIKSILILVVGFFLMSLNFNAQEFSVQNVPASLVNQYLKPSNFNLGKTANLFPTDKKFRNSTDHTAAVQKIIDKNKIVILPDFKLFINSKGLKIGSDKKIIFRKNSSIQFTGSANGRFSDVVKIYNAQNVEIINAVIVGSRYSKSKTQTGQWSSGIAILNSKNVTITNAKISDTFGDGIFIGSEDGIFSENIVVDGGWVNKVRRNGISVTSAKNVVLKNILISNTYGHDPQCGIDIEPSWEKDILKNIYLKNIYTYHNLAAGISINLNAFNRQSASDVKTTDITIENHTDEASRHGLLTSLNTDNQPYDAQGIIKIKNAKWKQNQSPYWFTPNKHSIEIEFSGIIIENLNQKKDFETNVKSLHHVKILPE</sequence>
<dbReference type="OrthoDB" id="253409at2"/>
<evidence type="ECO:0000259" key="2">
    <source>
        <dbReference type="Pfam" id="PF13229"/>
    </source>
</evidence>
<dbReference type="Proteomes" id="UP000238314">
    <property type="component" value="Unassembled WGS sequence"/>
</dbReference>
<dbReference type="EMBL" id="FTOJ01000008">
    <property type="protein sequence ID" value="SIS98928.1"/>
    <property type="molecule type" value="Genomic_DNA"/>
</dbReference>
<dbReference type="InterPro" id="IPR006626">
    <property type="entry name" value="PbH1"/>
</dbReference>
<feature type="signal peptide" evidence="1">
    <location>
        <begin position="1"/>
        <end position="24"/>
    </location>
</feature>
<dbReference type="InterPro" id="IPR012334">
    <property type="entry name" value="Pectin_lyas_fold"/>
</dbReference>
<dbReference type="STRING" id="551459.SAMN05421796_108104"/>
<feature type="domain" description="Right handed beta helix" evidence="2">
    <location>
        <begin position="91"/>
        <end position="237"/>
    </location>
</feature>
<evidence type="ECO:0000256" key="1">
    <source>
        <dbReference type="SAM" id="SignalP"/>
    </source>
</evidence>
<dbReference type="SUPFAM" id="SSF51126">
    <property type="entry name" value="Pectin lyase-like"/>
    <property type="match status" value="1"/>
</dbReference>